<name>E0XY20_9DELT</name>
<proteinExistence type="predicted"/>
<protein>
    <submittedName>
        <fullName evidence="1">Uncharacterized protein</fullName>
    </submittedName>
</protein>
<dbReference type="EMBL" id="GU474917">
    <property type="protein sequence ID" value="ADI19311.1"/>
    <property type="molecule type" value="Genomic_DNA"/>
</dbReference>
<organism evidence="1">
    <name type="scientific">uncultured delta proteobacterium HF0500_03A04</name>
    <dbReference type="NCBI Taxonomy" id="710834"/>
    <lineage>
        <taxon>Bacteria</taxon>
        <taxon>Deltaproteobacteria</taxon>
        <taxon>environmental samples</taxon>
    </lineage>
</organism>
<accession>E0XY20</accession>
<sequence>MISRYLIEERREEILENYQLSIKELESGILTFTDDLSKLREKMTINGD</sequence>
<evidence type="ECO:0000313" key="1">
    <source>
        <dbReference type="EMBL" id="ADI19311.1"/>
    </source>
</evidence>
<dbReference type="AlphaFoldDB" id="E0XY20"/>
<reference evidence="1" key="1">
    <citation type="journal article" date="2011" name="Environ. Microbiol.">
        <title>Time-series analyses of Monterey Bay coastal microbial picoplankton using a 'genome proxy' microarray.</title>
        <authorList>
            <person name="Rich V.I."/>
            <person name="Pham V.D."/>
            <person name="Eppley J."/>
            <person name="Shi Y."/>
            <person name="DeLong E.F."/>
        </authorList>
    </citation>
    <scope>NUCLEOTIDE SEQUENCE</scope>
</reference>